<dbReference type="EMBL" id="LXHC01000029">
    <property type="protein sequence ID" value="OAU94143.1"/>
    <property type="molecule type" value="Genomic_DNA"/>
</dbReference>
<keyword evidence="9" id="KW-1185">Reference proteome</keyword>
<organism evidence="8 9">
    <name type="scientific">Moraxella catarrhalis</name>
    <name type="common">Branhamella catarrhalis</name>
    <dbReference type="NCBI Taxonomy" id="480"/>
    <lineage>
        <taxon>Bacteria</taxon>
        <taxon>Pseudomonadati</taxon>
        <taxon>Pseudomonadota</taxon>
        <taxon>Gammaproteobacteria</taxon>
        <taxon>Moraxellales</taxon>
        <taxon>Moraxellaceae</taxon>
        <taxon>Moraxella</taxon>
    </lineage>
</organism>
<evidence type="ECO:0000256" key="5">
    <source>
        <dbReference type="ARBA" id="ARBA00023136"/>
    </source>
</evidence>
<comment type="caution">
    <text evidence="8">The sequence shown here is derived from an EMBL/GenBank/DDBJ whole genome shotgun (WGS) entry which is preliminary data.</text>
</comment>
<evidence type="ECO:0000256" key="2">
    <source>
        <dbReference type="ARBA" id="ARBA00022475"/>
    </source>
</evidence>
<evidence type="ECO:0000256" key="3">
    <source>
        <dbReference type="ARBA" id="ARBA00022692"/>
    </source>
</evidence>
<dbReference type="OrthoDB" id="9780918at2"/>
<proteinExistence type="predicted"/>
<feature type="transmembrane region" description="Helical" evidence="6">
    <location>
        <begin position="53"/>
        <end position="74"/>
    </location>
</feature>
<gene>
    <name evidence="8" type="ORF">AO384_2189</name>
</gene>
<reference evidence="8 9" key="1">
    <citation type="journal article" date="2016" name="Genome Biol. Evol.">
        <title>Comparative Genomic Analyses of the Moraxella catarrhalis Serosensitive and Seroresistant Lineages Demonstrate Their Independent Evolution.</title>
        <authorList>
            <person name="Earl J.P."/>
            <person name="de Vries S.P."/>
            <person name="Ahmed A."/>
            <person name="Powell E."/>
            <person name="Schultz M.P."/>
            <person name="Hermans P.W."/>
            <person name="Hill D.J."/>
            <person name="Zhou Z."/>
            <person name="Constantinidou C.I."/>
            <person name="Hu F.Z."/>
            <person name="Bootsma H.J."/>
            <person name="Ehrlich G.D."/>
        </authorList>
    </citation>
    <scope>NUCLEOTIDE SEQUENCE [LARGE SCALE GENOMIC DNA]</scope>
    <source>
        <strain evidence="8 9">Z7542</strain>
    </source>
</reference>
<name>A0A198UCH9_MORCA</name>
<sequence>MKHLSEWILAVMDKLGLIGVGLMMFLENVFPPIPSELIMPAAGFAAAMGQMNLFAVIIAGTIGSMIGALPLYYIGTKLDEERLRHLADHYGKYFLITANDVSNAQKWFDRHGKSVIFFGRMIPAIRSLISIPAGMAHMPLVPFLVLTGLGSLIWSAMLAYAGFVLGANYHQVANYVGAISHYIVIGAGLLILFIIYKRVKKVWGTHAK</sequence>
<evidence type="ECO:0000256" key="1">
    <source>
        <dbReference type="ARBA" id="ARBA00004651"/>
    </source>
</evidence>
<keyword evidence="5 6" id="KW-0472">Membrane</keyword>
<dbReference type="Proteomes" id="UP000078228">
    <property type="component" value="Unassembled WGS sequence"/>
</dbReference>
<protein>
    <submittedName>
        <fullName evidence="8">DedA family protein</fullName>
    </submittedName>
</protein>
<dbReference type="RefSeq" id="WP_064611568.1">
    <property type="nucleotide sequence ID" value="NZ_LXHB01000108.1"/>
</dbReference>
<feature type="transmembrane region" description="Helical" evidence="6">
    <location>
        <begin position="175"/>
        <end position="196"/>
    </location>
</feature>
<accession>A0A198UCH9</accession>
<evidence type="ECO:0000259" key="7">
    <source>
        <dbReference type="Pfam" id="PF09335"/>
    </source>
</evidence>
<feature type="transmembrane region" description="Helical" evidence="6">
    <location>
        <begin position="140"/>
        <end position="163"/>
    </location>
</feature>
<keyword evidence="4 6" id="KW-1133">Transmembrane helix</keyword>
<comment type="subcellular location">
    <subcellularLocation>
        <location evidence="1">Cell membrane</location>
        <topology evidence="1">Multi-pass membrane protein</topology>
    </subcellularLocation>
</comment>
<dbReference type="PATRIC" id="fig|480.237.peg.1283"/>
<evidence type="ECO:0000256" key="6">
    <source>
        <dbReference type="SAM" id="Phobius"/>
    </source>
</evidence>
<dbReference type="InterPro" id="IPR051311">
    <property type="entry name" value="DedA_domain"/>
</dbReference>
<evidence type="ECO:0000313" key="9">
    <source>
        <dbReference type="Proteomes" id="UP000078228"/>
    </source>
</evidence>
<evidence type="ECO:0000256" key="4">
    <source>
        <dbReference type="ARBA" id="ARBA00022989"/>
    </source>
</evidence>
<dbReference type="InterPro" id="IPR032816">
    <property type="entry name" value="VTT_dom"/>
</dbReference>
<dbReference type="GO" id="GO:0005886">
    <property type="term" value="C:plasma membrane"/>
    <property type="evidence" value="ECO:0007669"/>
    <property type="project" value="UniProtKB-SubCell"/>
</dbReference>
<dbReference type="PANTHER" id="PTHR42709:SF6">
    <property type="entry name" value="UNDECAPRENYL PHOSPHATE TRANSPORTER A"/>
    <property type="match status" value="1"/>
</dbReference>
<evidence type="ECO:0000313" key="8">
    <source>
        <dbReference type="EMBL" id="OAU94143.1"/>
    </source>
</evidence>
<dbReference type="PANTHER" id="PTHR42709">
    <property type="entry name" value="ALKALINE PHOSPHATASE LIKE PROTEIN"/>
    <property type="match status" value="1"/>
</dbReference>
<dbReference type="AlphaFoldDB" id="A0A198UCH9"/>
<keyword evidence="2" id="KW-1003">Cell membrane</keyword>
<feature type="domain" description="VTT" evidence="7">
    <location>
        <begin position="33"/>
        <end position="162"/>
    </location>
</feature>
<keyword evidence="3 6" id="KW-0812">Transmembrane</keyword>
<feature type="transmembrane region" description="Helical" evidence="6">
    <location>
        <begin position="7"/>
        <end position="26"/>
    </location>
</feature>
<dbReference type="Pfam" id="PF09335">
    <property type="entry name" value="VTT_dom"/>
    <property type="match status" value="1"/>
</dbReference>